<protein>
    <submittedName>
        <fullName evidence="1">Uncharacterized protein</fullName>
    </submittedName>
</protein>
<name>A0A8H3XDR3_GIGMA</name>
<accession>A0A8H3XDR3</accession>
<proteinExistence type="predicted"/>
<reference evidence="1 2" key="1">
    <citation type="journal article" date="2019" name="Environ. Microbiol.">
        <title>At the nexus of three kingdoms: the genome of the mycorrhizal fungus Gigaspora margarita provides insights into plant, endobacterial and fungal interactions.</title>
        <authorList>
            <person name="Venice F."/>
            <person name="Ghignone S."/>
            <person name="Salvioli di Fossalunga A."/>
            <person name="Amselem J."/>
            <person name="Novero M."/>
            <person name="Xianan X."/>
            <person name="Sedzielewska Toro K."/>
            <person name="Morin E."/>
            <person name="Lipzen A."/>
            <person name="Grigoriev I.V."/>
            <person name="Henrissat B."/>
            <person name="Martin F.M."/>
            <person name="Bonfante P."/>
        </authorList>
    </citation>
    <scope>NUCLEOTIDE SEQUENCE [LARGE SCALE GENOMIC DNA]</scope>
    <source>
        <strain evidence="1 2">BEG34</strain>
    </source>
</reference>
<dbReference type="EMBL" id="WTPW01001155">
    <property type="protein sequence ID" value="KAF0452770.1"/>
    <property type="molecule type" value="Genomic_DNA"/>
</dbReference>
<keyword evidence="2" id="KW-1185">Reference proteome</keyword>
<sequence length="183" mass="21405">MSRVPGNDKKPDIGDIYRESQKAYEEYDACLTTTIYGETYLDPEKCKARGYDPVKAFEEEEERIKLSAEWIERTTKEKGFRAQFQEFLAKAPPEYVNKDLKFLDYSPKKGNKSDKKLSKKKIRTLLVKASYLVDRKIKLEDGLYVKVIAVKVNNENVFLEVEEKVGDELEYYEITYQRDMVGL</sequence>
<comment type="caution">
    <text evidence="1">The sequence shown here is derived from an EMBL/GenBank/DDBJ whole genome shotgun (WGS) entry which is preliminary data.</text>
</comment>
<dbReference type="OrthoDB" id="2385553at2759"/>
<gene>
    <name evidence="1" type="ORF">F8M41_001880</name>
</gene>
<dbReference type="AlphaFoldDB" id="A0A8H3XDR3"/>
<evidence type="ECO:0000313" key="1">
    <source>
        <dbReference type="EMBL" id="KAF0452770.1"/>
    </source>
</evidence>
<evidence type="ECO:0000313" key="2">
    <source>
        <dbReference type="Proteomes" id="UP000439903"/>
    </source>
</evidence>
<dbReference type="Proteomes" id="UP000439903">
    <property type="component" value="Unassembled WGS sequence"/>
</dbReference>
<organism evidence="1 2">
    <name type="scientific">Gigaspora margarita</name>
    <dbReference type="NCBI Taxonomy" id="4874"/>
    <lineage>
        <taxon>Eukaryota</taxon>
        <taxon>Fungi</taxon>
        <taxon>Fungi incertae sedis</taxon>
        <taxon>Mucoromycota</taxon>
        <taxon>Glomeromycotina</taxon>
        <taxon>Glomeromycetes</taxon>
        <taxon>Diversisporales</taxon>
        <taxon>Gigasporaceae</taxon>
        <taxon>Gigaspora</taxon>
    </lineage>
</organism>